<accession>A0A0F9QNS7</accession>
<sequence length="281" mass="30487">MVMEGGPDKVLADIVRTGIETFKSVVEGVTSVIRTGDYTLKDLDSALTGGPAPESGNPEQSFLEVVALMQAALEEARLKGTANNPGVVQRAREILGKVTKAEPAWRPAPAMMRTVNDIIRMSLRDLRGSQNLFRLAQGNGTLDDLDSLTKWADDISERVGKTQQVIAQPKPSQTPVEAVSEPQEAVLVPVPVSKKATEAKPKRNTTPKKKANPEDIAFAQAVAEEMGDTKVKEWADQFANGKISEKQWVSRLTNHSAAGRETLDDIFARATERMAKEGNGK</sequence>
<dbReference type="EMBL" id="LAZR01004623">
    <property type="protein sequence ID" value="KKN06958.1"/>
    <property type="molecule type" value="Genomic_DNA"/>
</dbReference>
<comment type="caution">
    <text evidence="1">The sequence shown here is derived from an EMBL/GenBank/DDBJ whole genome shotgun (WGS) entry which is preliminary data.</text>
</comment>
<reference evidence="1" key="1">
    <citation type="journal article" date="2015" name="Nature">
        <title>Complex archaea that bridge the gap between prokaryotes and eukaryotes.</title>
        <authorList>
            <person name="Spang A."/>
            <person name="Saw J.H."/>
            <person name="Jorgensen S.L."/>
            <person name="Zaremba-Niedzwiedzka K."/>
            <person name="Martijn J."/>
            <person name="Lind A.E."/>
            <person name="van Eijk R."/>
            <person name="Schleper C."/>
            <person name="Guy L."/>
            <person name="Ettema T.J."/>
        </authorList>
    </citation>
    <scope>NUCLEOTIDE SEQUENCE</scope>
</reference>
<name>A0A0F9QNS7_9ZZZZ</name>
<protein>
    <submittedName>
        <fullName evidence="1">Uncharacterized protein</fullName>
    </submittedName>
</protein>
<proteinExistence type="predicted"/>
<gene>
    <name evidence="1" type="ORF">LCGC14_1072130</name>
</gene>
<organism evidence="1">
    <name type="scientific">marine sediment metagenome</name>
    <dbReference type="NCBI Taxonomy" id="412755"/>
    <lineage>
        <taxon>unclassified sequences</taxon>
        <taxon>metagenomes</taxon>
        <taxon>ecological metagenomes</taxon>
    </lineage>
</organism>
<dbReference type="AlphaFoldDB" id="A0A0F9QNS7"/>
<evidence type="ECO:0000313" key="1">
    <source>
        <dbReference type="EMBL" id="KKN06958.1"/>
    </source>
</evidence>